<evidence type="ECO:0000313" key="2">
    <source>
        <dbReference type="EMBL" id="CAI4012877.1"/>
    </source>
</evidence>
<dbReference type="CDD" id="cd02440">
    <property type="entry name" value="AdoMet_MTases"/>
    <property type="match status" value="1"/>
</dbReference>
<dbReference type="InterPro" id="IPR011333">
    <property type="entry name" value="SKP1/BTB/POZ_sf"/>
</dbReference>
<protein>
    <submittedName>
        <fullName evidence="4">Kelch repeat and BTB domain-containing protein 1</fullName>
    </submittedName>
</protein>
<dbReference type="InterPro" id="IPR011990">
    <property type="entry name" value="TPR-like_helical_dom_sf"/>
</dbReference>
<dbReference type="Gene3D" id="3.30.710.10">
    <property type="entry name" value="Potassium Channel Kv1.1, Chain A"/>
    <property type="match status" value="1"/>
</dbReference>
<reference evidence="2" key="1">
    <citation type="submission" date="2022-10" db="EMBL/GenBank/DDBJ databases">
        <authorList>
            <person name="Chen Y."/>
            <person name="Dougan E. K."/>
            <person name="Chan C."/>
            <person name="Rhodes N."/>
            <person name="Thang M."/>
        </authorList>
    </citation>
    <scope>NUCLEOTIDE SEQUENCE</scope>
</reference>
<evidence type="ECO:0000313" key="5">
    <source>
        <dbReference type="Proteomes" id="UP001152797"/>
    </source>
</evidence>
<dbReference type="PROSITE" id="PS50097">
    <property type="entry name" value="BTB"/>
    <property type="match status" value="1"/>
</dbReference>
<dbReference type="SUPFAM" id="SSF53335">
    <property type="entry name" value="S-adenosyl-L-methionine-dependent methyltransferases"/>
    <property type="match status" value="1"/>
</dbReference>
<dbReference type="Pfam" id="PF00651">
    <property type="entry name" value="BTB"/>
    <property type="match status" value="1"/>
</dbReference>
<name>A0A9P1DM52_9DINO</name>
<evidence type="ECO:0000313" key="4">
    <source>
        <dbReference type="EMBL" id="CAL4800189.1"/>
    </source>
</evidence>
<dbReference type="EMBL" id="CAMXCT030005624">
    <property type="protein sequence ID" value="CAL4800189.1"/>
    <property type="molecule type" value="Genomic_DNA"/>
</dbReference>
<dbReference type="SUPFAM" id="SSF54695">
    <property type="entry name" value="POZ domain"/>
    <property type="match status" value="1"/>
</dbReference>
<gene>
    <name evidence="2" type="ORF">C1SCF055_LOCUS37900</name>
</gene>
<dbReference type="Gene3D" id="1.25.40.10">
    <property type="entry name" value="Tetratricopeptide repeat domain"/>
    <property type="match status" value="1"/>
</dbReference>
<dbReference type="CDD" id="cd18186">
    <property type="entry name" value="BTB_POZ_ZBTB_KLHL-like"/>
    <property type="match status" value="1"/>
</dbReference>
<dbReference type="SMART" id="SM00225">
    <property type="entry name" value="BTB"/>
    <property type="match status" value="1"/>
</dbReference>
<dbReference type="SUPFAM" id="SSF81901">
    <property type="entry name" value="HCP-like"/>
    <property type="match status" value="1"/>
</dbReference>
<feature type="domain" description="BTB" evidence="1">
    <location>
        <begin position="476"/>
        <end position="547"/>
    </location>
</feature>
<dbReference type="InterPro" id="IPR000210">
    <property type="entry name" value="BTB/POZ_dom"/>
</dbReference>
<dbReference type="AlphaFoldDB" id="A0A9P1DM52"/>
<dbReference type="SMART" id="SM00671">
    <property type="entry name" value="SEL1"/>
    <property type="match status" value="3"/>
</dbReference>
<dbReference type="GO" id="GO:0008168">
    <property type="term" value="F:methyltransferase activity"/>
    <property type="evidence" value="ECO:0007669"/>
    <property type="project" value="InterPro"/>
</dbReference>
<dbReference type="OrthoDB" id="2384430at2759"/>
<dbReference type="Pfam" id="PF05175">
    <property type="entry name" value="MTS"/>
    <property type="match status" value="1"/>
</dbReference>
<keyword evidence="5" id="KW-1185">Reference proteome</keyword>
<reference evidence="3" key="2">
    <citation type="submission" date="2024-04" db="EMBL/GenBank/DDBJ databases">
        <authorList>
            <person name="Chen Y."/>
            <person name="Shah S."/>
            <person name="Dougan E. K."/>
            <person name="Thang M."/>
            <person name="Chan C."/>
        </authorList>
    </citation>
    <scope>NUCLEOTIDE SEQUENCE [LARGE SCALE GENOMIC DNA]</scope>
</reference>
<dbReference type="EMBL" id="CAMXCT010005624">
    <property type="protein sequence ID" value="CAI4012877.1"/>
    <property type="molecule type" value="Genomic_DNA"/>
</dbReference>
<accession>A0A9P1DM52</accession>
<dbReference type="InterPro" id="IPR006597">
    <property type="entry name" value="Sel1-like"/>
</dbReference>
<dbReference type="PANTHER" id="PTHR24410">
    <property type="entry name" value="HL07962P-RELATED"/>
    <property type="match status" value="1"/>
</dbReference>
<dbReference type="InterPro" id="IPR029063">
    <property type="entry name" value="SAM-dependent_MTases_sf"/>
</dbReference>
<evidence type="ECO:0000313" key="3">
    <source>
        <dbReference type="EMBL" id="CAL1166252.1"/>
    </source>
</evidence>
<organism evidence="2">
    <name type="scientific">Cladocopium goreaui</name>
    <dbReference type="NCBI Taxonomy" id="2562237"/>
    <lineage>
        <taxon>Eukaryota</taxon>
        <taxon>Sar</taxon>
        <taxon>Alveolata</taxon>
        <taxon>Dinophyceae</taxon>
        <taxon>Suessiales</taxon>
        <taxon>Symbiodiniaceae</taxon>
        <taxon>Cladocopium</taxon>
    </lineage>
</organism>
<dbReference type="InterPro" id="IPR051481">
    <property type="entry name" value="BTB-POZ/Galectin-3-binding"/>
</dbReference>
<evidence type="ECO:0000259" key="1">
    <source>
        <dbReference type="PROSITE" id="PS50097"/>
    </source>
</evidence>
<comment type="caution">
    <text evidence="2">The sequence shown here is derived from an EMBL/GenBank/DDBJ whole genome shotgun (WGS) entry which is preliminary data.</text>
</comment>
<dbReference type="EMBL" id="CAMXCT020005624">
    <property type="protein sequence ID" value="CAL1166252.1"/>
    <property type="molecule type" value="Genomic_DNA"/>
</dbReference>
<dbReference type="Gene3D" id="3.40.50.150">
    <property type="entry name" value="Vaccinia Virus protein VP39"/>
    <property type="match status" value="1"/>
</dbReference>
<dbReference type="InterPro" id="IPR007848">
    <property type="entry name" value="Small_mtfrase_dom"/>
</dbReference>
<dbReference type="PANTHER" id="PTHR24410:SF23">
    <property type="entry name" value="BTB DOMAIN-CONTAINING PROTEIN-RELATED"/>
    <property type="match status" value="1"/>
</dbReference>
<proteinExistence type="predicted"/>
<dbReference type="Proteomes" id="UP001152797">
    <property type="component" value="Unassembled WGS sequence"/>
</dbReference>
<sequence length="869" mass="95067">MDHLQAATTATHFVDLGGGSGWLSMLVKAVIPVVQVVYTDISQAALEEAAASFRANGLMVEPLQGDFFDPLQGRRIDFIFSYPPQVPPSSGHDGASRGSPEVALATPQGRSEAHFLRRFCRELVLDPQGVAWLGVTWELLQQTLEDCCVQGWNVTIPEAFRLDLAIPGTLLELRVASPNVGIAPCATRAAAQCAACPEWLSREQRLKAAEGGHATAQTKMGIELMREAAEAQGQKRSTLQRQAIQWYKRAAKQGEPIAATRLGFLYLTADGLRKDRSKGLKLLWQAALQGEASAMFGLAETFALDAAVDDALKWYRRAAAGGWREAKRQLGLFLLSRGMASEEAEEMLREAAVEGDPRALQYSFRHHLHKISDQHPGEDLGVDIRFPPRARGSPSGLAVATLVVQFDGDKGAELAEVVGRKILQPFLEVLPRKCTDAARCRELMLKVPRSRGDLEGDLYTGPQAPAAFEWVSGKYADWKVRVQDKTYHLHRVILAEGPRGCDMFSAAFNAAYEGSGTDLTHLLPQQCHAAFETALDFIYGKDKVVNDENVCLLMKIGEVLQCGALLRECGNVMLVHLSDQHAEEWLQEASALNLKAVVAPCLERMINLKGPSNLKNLEHWAKVDEDICIEILSKDDLQVEEDDVAEFVMRVVGWVEDPRVQQSLWSTVRFAGVSDAVLQKVEPSPSNFEAMAKGLRAKCLGETPHWRGSYWTSVMGRGHVAADGRLVEFQAAGTAQSFRHRCTIQLLKCENGAGSAIGFATKEAGRDHIMCSEGGFASGAGASSYAISVFSNGMGNVWKNGKRLSQVLKNVREGRNLCCTFDMARSCVLFSVEGSDKDGISVPVDQEDVGKEFVFTVSSCSCGARYRLV</sequence>